<organism evidence="2 3">
    <name type="scientific">Tardiphaga alba</name>
    <dbReference type="NCBI Taxonomy" id="340268"/>
    <lineage>
        <taxon>Bacteria</taxon>
        <taxon>Pseudomonadati</taxon>
        <taxon>Pseudomonadota</taxon>
        <taxon>Alphaproteobacteria</taxon>
        <taxon>Hyphomicrobiales</taxon>
        <taxon>Nitrobacteraceae</taxon>
        <taxon>Tardiphaga</taxon>
    </lineage>
</organism>
<feature type="chain" id="PRO_5046327162" evidence="1">
    <location>
        <begin position="31"/>
        <end position="93"/>
    </location>
</feature>
<proteinExistence type="predicted"/>
<sequence length="93" mass="9514">MIMTLHLRLAALAGLASAAFLLAAPSPVLADGAQYCIAQSGTNGSGTYVGNCIYSTYEQCIAASVGSRGNCVGNVEYRGGSAASPTPRGRRMR</sequence>
<gene>
    <name evidence="2" type="ORF">RPMA_10840</name>
</gene>
<protein>
    <submittedName>
        <fullName evidence="2">DUF3551 domain-containing protein</fullName>
    </submittedName>
</protein>
<accession>A0ABX8A7R6</accession>
<evidence type="ECO:0000313" key="2">
    <source>
        <dbReference type="EMBL" id="QUS39277.1"/>
    </source>
</evidence>
<dbReference type="Pfam" id="PF12071">
    <property type="entry name" value="DUF3551"/>
    <property type="match status" value="1"/>
</dbReference>
<name>A0ABX8A7R6_9BRAD</name>
<dbReference type="Proteomes" id="UP000682843">
    <property type="component" value="Chromosome"/>
</dbReference>
<reference evidence="2 3" key="1">
    <citation type="submission" date="2019-02" db="EMBL/GenBank/DDBJ databases">
        <title>Emended description of the genus Rhodopseudomonas and description of Rhodopseudomonas albus sp. nov., a non-phototrophic, heavy-metal-tolerant bacterium isolated from garden soil.</title>
        <authorList>
            <person name="Bao Z."/>
            <person name="Cao W.W."/>
            <person name="Sato Y."/>
            <person name="Nishizawa T."/>
            <person name="Zhao J."/>
            <person name="Guo Y."/>
            <person name="Ohta H."/>
        </authorList>
    </citation>
    <scope>NUCLEOTIDE SEQUENCE [LARGE SCALE GENOMIC DNA]</scope>
    <source>
        <strain evidence="2 3">SK50-23</strain>
    </source>
</reference>
<evidence type="ECO:0000256" key="1">
    <source>
        <dbReference type="SAM" id="SignalP"/>
    </source>
</evidence>
<keyword evidence="1" id="KW-0732">Signal</keyword>
<dbReference type="EMBL" id="CP036498">
    <property type="protein sequence ID" value="QUS39277.1"/>
    <property type="molecule type" value="Genomic_DNA"/>
</dbReference>
<feature type="signal peptide" evidence="1">
    <location>
        <begin position="1"/>
        <end position="30"/>
    </location>
</feature>
<keyword evidence="3" id="KW-1185">Reference proteome</keyword>
<evidence type="ECO:0000313" key="3">
    <source>
        <dbReference type="Proteomes" id="UP000682843"/>
    </source>
</evidence>
<dbReference type="InterPro" id="IPR021937">
    <property type="entry name" value="DUF3551"/>
</dbReference>